<dbReference type="InterPro" id="IPR048256">
    <property type="entry name" value="Tektin-like"/>
</dbReference>
<feature type="coiled-coil region" evidence="4">
    <location>
        <begin position="454"/>
        <end position="481"/>
    </location>
</feature>
<dbReference type="PANTHER" id="PTHR19960:SF11">
    <property type="entry name" value="TEKTIN"/>
    <property type="match status" value="1"/>
</dbReference>
<dbReference type="PRINTS" id="PR00511">
    <property type="entry name" value="TEKTIN"/>
</dbReference>
<evidence type="ECO:0000313" key="5">
    <source>
        <dbReference type="EMBL" id="KAJ8866663.1"/>
    </source>
</evidence>
<dbReference type="InterPro" id="IPR000435">
    <property type="entry name" value="Tektins"/>
</dbReference>
<keyword evidence="3" id="KW-0282">Flagellum</keyword>
<accession>A0ABQ9G2F4</accession>
<comment type="subcellular location">
    <subcellularLocation>
        <location evidence="3">Cytoplasm</location>
        <location evidence="3">Cytoskeleton</location>
        <location evidence="3">Cilium axoneme</location>
    </subcellularLocation>
</comment>
<keyword evidence="2" id="KW-0963">Cytoplasm</keyword>
<dbReference type="Pfam" id="PF03148">
    <property type="entry name" value="Tektin"/>
    <property type="match status" value="1"/>
</dbReference>
<comment type="caution">
    <text evidence="5">The sequence shown here is derived from an EMBL/GenBank/DDBJ whole genome shotgun (WGS) entry which is preliminary data.</text>
</comment>
<protein>
    <recommendedName>
        <fullName evidence="3">Tektin</fullName>
    </recommendedName>
</protein>
<dbReference type="EMBL" id="JARBHB010000016">
    <property type="protein sequence ID" value="KAJ8866663.1"/>
    <property type="molecule type" value="Genomic_DNA"/>
</dbReference>
<keyword evidence="3" id="KW-0966">Cell projection</keyword>
<evidence type="ECO:0000256" key="4">
    <source>
        <dbReference type="SAM" id="Coils"/>
    </source>
</evidence>
<keyword evidence="3" id="KW-0969">Cilium</keyword>
<dbReference type="PANTHER" id="PTHR19960">
    <property type="entry name" value="TEKTIN"/>
    <property type="match status" value="1"/>
</dbReference>
<comment type="similarity">
    <text evidence="1 3">Belongs to the tektin family.</text>
</comment>
<evidence type="ECO:0000256" key="2">
    <source>
        <dbReference type="ARBA" id="ARBA00022490"/>
    </source>
</evidence>
<evidence type="ECO:0000313" key="6">
    <source>
        <dbReference type="Proteomes" id="UP001159363"/>
    </source>
</evidence>
<organism evidence="5 6">
    <name type="scientific">Dryococelus australis</name>
    <dbReference type="NCBI Taxonomy" id="614101"/>
    <lineage>
        <taxon>Eukaryota</taxon>
        <taxon>Metazoa</taxon>
        <taxon>Ecdysozoa</taxon>
        <taxon>Arthropoda</taxon>
        <taxon>Hexapoda</taxon>
        <taxon>Insecta</taxon>
        <taxon>Pterygota</taxon>
        <taxon>Neoptera</taxon>
        <taxon>Polyneoptera</taxon>
        <taxon>Phasmatodea</taxon>
        <taxon>Verophasmatodea</taxon>
        <taxon>Anareolatae</taxon>
        <taxon>Phasmatidae</taxon>
        <taxon>Eurycanthinae</taxon>
        <taxon>Dryococelus</taxon>
    </lineage>
</organism>
<name>A0ABQ9G2F4_9NEOP</name>
<keyword evidence="6" id="KW-1185">Reference proteome</keyword>
<evidence type="ECO:0000256" key="3">
    <source>
        <dbReference type="RuleBase" id="RU367040"/>
    </source>
</evidence>
<evidence type="ECO:0000256" key="1">
    <source>
        <dbReference type="ARBA" id="ARBA00007209"/>
    </source>
</evidence>
<sequence>MPARIGNCYQTPKAHPWRPTMGYENVEVIPLPSQPVTNALVDPCYTPTGMATEPLRFPNLVTGFERNPAHAARAALYTRYTPYEWMQSNISHFNEADTNRNFAERLRGDAVRVMRETDEKTATAQRESGRRLGERITDIMFWRNELSTELERLIAETNLQQDKRRDLEKAIQDIEAPLHIVQECLYHRIDLVHDQVEQALLREVEVLRNCQGRLKKQHESAVAQLRSNRAAQHELERDLKAKESTLGIDHMCHQLNNFSRGINYYGGIDKFDNTYVVFLRITLTGRRVTGDGCWTCGGSDGGVLRLALELGVQAGRVSVPESWAENSNRIIQRSQNERAKSAQLRSDADNLINSCANEIWDAWNATNNALSRRSSETLEAKSKLQMHLHKVQQEIFDVEKSMELMRKAIMDKSNPMKVAQTRLQARSQRHEIELCRDPAFERLVKEVQEIGDSMEHLHRKLLEAEAQHQQLLKTKSNLESDLQVKVNSLFIDREKCLGMRRSFPITATIKY</sequence>
<dbReference type="Proteomes" id="UP001159363">
    <property type="component" value="Chromosome 15"/>
</dbReference>
<proteinExistence type="inferred from homology"/>
<feature type="coiled-coil region" evidence="4">
    <location>
        <begin position="143"/>
        <end position="170"/>
    </location>
</feature>
<reference evidence="5 6" key="1">
    <citation type="submission" date="2023-02" db="EMBL/GenBank/DDBJ databases">
        <title>LHISI_Scaffold_Assembly.</title>
        <authorList>
            <person name="Stuart O.P."/>
            <person name="Cleave R."/>
            <person name="Magrath M.J.L."/>
            <person name="Mikheyev A.S."/>
        </authorList>
    </citation>
    <scope>NUCLEOTIDE SEQUENCE [LARGE SCALE GENOMIC DNA]</scope>
    <source>
        <strain evidence="5">Daus_M_001</strain>
        <tissue evidence="5">Leg muscle</tissue>
    </source>
</reference>
<keyword evidence="4" id="KW-0175">Coiled coil</keyword>
<gene>
    <name evidence="5" type="ORF">PR048_032524</name>
</gene>